<dbReference type="Gene3D" id="3.40.50.1820">
    <property type="entry name" value="alpha/beta hydrolase"/>
    <property type="match status" value="1"/>
</dbReference>
<dbReference type="InterPro" id="IPR000073">
    <property type="entry name" value="AB_hydrolase_1"/>
</dbReference>
<dbReference type="InterPro" id="IPR000639">
    <property type="entry name" value="Epox_hydrolase-like"/>
</dbReference>
<accession>A0AAV3RJH4</accession>
<dbReference type="InterPro" id="IPR029058">
    <property type="entry name" value="AB_hydrolase_fold"/>
</dbReference>
<proteinExistence type="predicted"/>
<sequence length="346" mass="38948">MLCIIKLEIPKVTFGGTMRMKNGTTNYISSTLKIVSASSNVLGEEFPYFLPKEIHKVKDPLARSMAKRIQRLPVDFSKHCIMSSCLKPSVQNDANPVVLLHSFDSSCLEWRCTYPLLEEAGLETWAIDVLGWGFSDLENLPPCNPVSKRYHLYQFWKSHIKRPMILVGPSLGAAVAIDFAINYPEAVAKIVIINASVYVGGSSPSLKLPRIVAYSMAYLLKSIPLRLLAKFMAFNGVSSSKILDWTNVSRLHCLLPWWEDATASYILSGGYDVTRQLQQVQQRVLILWGDCDKIININHAQRLQKELPDATLQFIPACGHFPHVDKPKYVANLIVKFSQENRPVIM</sequence>
<dbReference type="AlphaFoldDB" id="A0AAV3RJH4"/>
<dbReference type="GO" id="GO:0006508">
    <property type="term" value="P:proteolysis"/>
    <property type="evidence" value="ECO:0007669"/>
    <property type="project" value="UniProtKB-KW"/>
</dbReference>
<dbReference type="PRINTS" id="PR00412">
    <property type="entry name" value="EPOXHYDRLASE"/>
</dbReference>
<gene>
    <name evidence="2" type="ORF">LIER_29069</name>
</gene>
<evidence type="ECO:0000313" key="2">
    <source>
        <dbReference type="EMBL" id="GAA0175995.1"/>
    </source>
</evidence>
<keyword evidence="3" id="KW-1185">Reference proteome</keyword>
<protein>
    <submittedName>
        <fullName evidence="2">Serine protease</fullName>
    </submittedName>
</protein>
<keyword evidence="2" id="KW-0645">Protease</keyword>
<name>A0AAV3RJH4_LITER</name>
<dbReference type="SUPFAM" id="SSF53474">
    <property type="entry name" value="alpha/beta-Hydrolases"/>
    <property type="match status" value="1"/>
</dbReference>
<keyword evidence="2" id="KW-0378">Hydrolase</keyword>
<organism evidence="2 3">
    <name type="scientific">Lithospermum erythrorhizon</name>
    <name type="common">Purple gromwell</name>
    <name type="synonym">Lithospermum officinale var. erythrorhizon</name>
    <dbReference type="NCBI Taxonomy" id="34254"/>
    <lineage>
        <taxon>Eukaryota</taxon>
        <taxon>Viridiplantae</taxon>
        <taxon>Streptophyta</taxon>
        <taxon>Embryophyta</taxon>
        <taxon>Tracheophyta</taxon>
        <taxon>Spermatophyta</taxon>
        <taxon>Magnoliopsida</taxon>
        <taxon>eudicotyledons</taxon>
        <taxon>Gunneridae</taxon>
        <taxon>Pentapetalae</taxon>
        <taxon>asterids</taxon>
        <taxon>lamiids</taxon>
        <taxon>Boraginales</taxon>
        <taxon>Boraginaceae</taxon>
        <taxon>Boraginoideae</taxon>
        <taxon>Lithospermeae</taxon>
        <taxon>Lithospermum</taxon>
    </lineage>
</organism>
<dbReference type="EMBL" id="BAABME010009889">
    <property type="protein sequence ID" value="GAA0175995.1"/>
    <property type="molecule type" value="Genomic_DNA"/>
</dbReference>
<dbReference type="Proteomes" id="UP001454036">
    <property type="component" value="Unassembled WGS sequence"/>
</dbReference>
<evidence type="ECO:0000313" key="3">
    <source>
        <dbReference type="Proteomes" id="UP001454036"/>
    </source>
</evidence>
<reference evidence="2 3" key="1">
    <citation type="submission" date="2024-01" db="EMBL/GenBank/DDBJ databases">
        <title>The complete chloroplast genome sequence of Lithospermum erythrorhizon: insights into the phylogenetic relationship among Boraginaceae species and the maternal lineages of purple gromwells.</title>
        <authorList>
            <person name="Okada T."/>
            <person name="Watanabe K."/>
        </authorList>
    </citation>
    <scope>NUCLEOTIDE SEQUENCE [LARGE SCALE GENOMIC DNA]</scope>
</reference>
<dbReference type="PRINTS" id="PR00111">
    <property type="entry name" value="ABHYDROLASE"/>
</dbReference>
<comment type="caution">
    <text evidence="2">The sequence shown here is derived from an EMBL/GenBank/DDBJ whole genome shotgun (WGS) entry which is preliminary data.</text>
</comment>
<dbReference type="PANTHER" id="PTHR43689">
    <property type="entry name" value="HYDROLASE"/>
    <property type="match status" value="1"/>
</dbReference>
<dbReference type="PANTHER" id="PTHR43689:SF37">
    <property type="entry name" value="ALPHA_BETA HYDROLASE DOMAIN-CONTAINING PROTEIN VTE7"/>
    <property type="match status" value="1"/>
</dbReference>
<dbReference type="Pfam" id="PF12697">
    <property type="entry name" value="Abhydrolase_6"/>
    <property type="match status" value="1"/>
</dbReference>
<dbReference type="GO" id="GO:0008233">
    <property type="term" value="F:peptidase activity"/>
    <property type="evidence" value="ECO:0007669"/>
    <property type="project" value="UniProtKB-KW"/>
</dbReference>
<evidence type="ECO:0000259" key="1">
    <source>
        <dbReference type="Pfam" id="PF12697"/>
    </source>
</evidence>
<feature type="domain" description="AB hydrolase-1" evidence="1">
    <location>
        <begin position="97"/>
        <end position="332"/>
    </location>
</feature>